<organism evidence="1 3">
    <name type="scientific">Didymodactylos carnosus</name>
    <dbReference type="NCBI Taxonomy" id="1234261"/>
    <lineage>
        <taxon>Eukaryota</taxon>
        <taxon>Metazoa</taxon>
        <taxon>Spiralia</taxon>
        <taxon>Gnathifera</taxon>
        <taxon>Rotifera</taxon>
        <taxon>Eurotatoria</taxon>
        <taxon>Bdelloidea</taxon>
        <taxon>Philodinida</taxon>
        <taxon>Philodinidae</taxon>
        <taxon>Didymodactylos</taxon>
    </lineage>
</organism>
<dbReference type="EMBL" id="CAJNOQ010059601">
    <property type="protein sequence ID" value="CAF1668577.1"/>
    <property type="molecule type" value="Genomic_DNA"/>
</dbReference>
<evidence type="ECO:0000313" key="2">
    <source>
        <dbReference type="EMBL" id="CAF4634650.1"/>
    </source>
</evidence>
<dbReference type="Proteomes" id="UP000681722">
    <property type="component" value="Unassembled WGS sequence"/>
</dbReference>
<accession>A0A816G1R9</accession>
<gene>
    <name evidence="1" type="ORF">GPM918_LOCUS46237</name>
    <name evidence="2" type="ORF">SRO942_LOCUS49960</name>
</gene>
<evidence type="ECO:0000313" key="3">
    <source>
        <dbReference type="Proteomes" id="UP000663829"/>
    </source>
</evidence>
<name>A0A816G1R9_9BILA</name>
<evidence type="ECO:0000313" key="1">
    <source>
        <dbReference type="EMBL" id="CAF1668577.1"/>
    </source>
</evidence>
<dbReference type="Proteomes" id="UP000663829">
    <property type="component" value="Unassembled WGS sequence"/>
</dbReference>
<protein>
    <submittedName>
        <fullName evidence="1">Uncharacterized protein</fullName>
    </submittedName>
</protein>
<proteinExistence type="predicted"/>
<reference evidence="1" key="1">
    <citation type="submission" date="2021-02" db="EMBL/GenBank/DDBJ databases">
        <authorList>
            <person name="Nowell W R."/>
        </authorList>
    </citation>
    <scope>NUCLEOTIDE SEQUENCE</scope>
</reference>
<dbReference type="AlphaFoldDB" id="A0A816G1R9"/>
<comment type="caution">
    <text evidence="1">The sequence shown here is derived from an EMBL/GenBank/DDBJ whole genome shotgun (WGS) entry which is preliminary data.</text>
</comment>
<feature type="non-terminal residue" evidence="1">
    <location>
        <position position="1"/>
    </location>
</feature>
<keyword evidence="3" id="KW-1185">Reference proteome</keyword>
<sequence length="29" mass="3260">MKIGTEMECNQMVDNFAVLIPCSNQLSSR</sequence>
<dbReference type="EMBL" id="CAJOBC010137696">
    <property type="protein sequence ID" value="CAF4634650.1"/>
    <property type="molecule type" value="Genomic_DNA"/>
</dbReference>